<comment type="caution">
    <text evidence="1">The sequence shown here is derived from an EMBL/GenBank/DDBJ whole genome shotgun (WGS) entry which is preliminary data.</text>
</comment>
<evidence type="ECO:0000313" key="2">
    <source>
        <dbReference type="Proteomes" id="UP000268857"/>
    </source>
</evidence>
<sequence length="201" mass="21052">MPAVAATVSNFQFQNILGGDTIGDAYAPDFSFSLSDNGAGRVVFKFSNQGSFPHALKQVAFSVDPTMSGILSNILVNVDNSAGVNFQFSTQNLSQSNHILGWDGTTFGARTQGGNANSVQPTESLGIQFNGNYEDVLAAINSGTLKVGIHVGSLPGGASDSYVNTPVPEPCTILGTGMAFGIGGLLKRKYAKRWNQQKASV</sequence>
<dbReference type="RefSeq" id="WP_235083156.1">
    <property type="nucleotide sequence ID" value="NZ_CP170746.1"/>
</dbReference>
<dbReference type="EMBL" id="RSCJ01000002">
    <property type="protein sequence ID" value="RUR85684.1"/>
    <property type="molecule type" value="Genomic_DNA"/>
</dbReference>
<evidence type="ECO:0008006" key="3">
    <source>
        <dbReference type="Google" id="ProtNLM"/>
    </source>
</evidence>
<protein>
    <recommendedName>
        <fullName evidence="3">PEP-CTERM protein-sorting domain-containing protein</fullName>
    </recommendedName>
</protein>
<proteinExistence type="predicted"/>
<accession>A0A433NPC2</accession>
<organism evidence="1 2">
    <name type="scientific">Chlorogloeopsis fritschii PCC 6912</name>
    <dbReference type="NCBI Taxonomy" id="211165"/>
    <lineage>
        <taxon>Bacteria</taxon>
        <taxon>Bacillati</taxon>
        <taxon>Cyanobacteriota</taxon>
        <taxon>Cyanophyceae</taxon>
        <taxon>Nostocales</taxon>
        <taxon>Chlorogloeopsidaceae</taxon>
        <taxon>Chlorogloeopsis</taxon>
    </lineage>
</organism>
<dbReference type="AlphaFoldDB" id="A0A433NPC2"/>
<name>A0A433NPC2_CHLFR</name>
<dbReference type="InterPro" id="IPR026374">
    <property type="entry name" value="Cyano_PEP"/>
</dbReference>
<reference evidence="1 2" key="1">
    <citation type="journal article" date="2019" name="Genome Biol. Evol.">
        <title>Day and night: Metabolic profiles and evolutionary relationships of six axenic non-marine cyanobacteria.</title>
        <authorList>
            <person name="Will S.E."/>
            <person name="Henke P."/>
            <person name="Boedeker C."/>
            <person name="Huang S."/>
            <person name="Brinkmann H."/>
            <person name="Rohde M."/>
            <person name="Jarek M."/>
            <person name="Friedl T."/>
            <person name="Seufert S."/>
            <person name="Schumacher M."/>
            <person name="Overmann J."/>
            <person name="Neumann-Schaal M."/>
            <person name="Petersen J."/>
        </authorList>
    </citation>
    <scope>NUCLEOTIDE SEQUENCE [LARGE SCALE GENOMIC DNA]</scope>
    <source>
        <strain evidence="1 2">PCC 6912</strain>
    </source>
</reference>
<dbReference type="Proteomes" id="UP000268857">
    <property type="component" value="Unassembled WGS sequence"/>
</dbReference>
<dbReference type="NCBIfam" id="TIGR04155">
    <property type="entry name" value="cyano_PEP"/>
    <property type="match status" value="1"/>
</dbReference>
<keyword evidence="2" id="KW-1185">Reference proteome</keyword>
<gene>
    <name evidence="1" type="ORF">PCC6912_05090</name>
</gene>
<evidence type="ECO:0000313" key="1">
    <source>
        <dbReference type="EMBL" id="RUR85684.1"/>
    </source>
</evidence>